<accession>A0ABT9WKX1</accession>
<protein>
    <recommendedName>
        <fullName evidence="3">Restriction endonuclease</fullName>
    </recommendedName>
</protein>
<name>A0ABT9WKX1_9BACL</name>
<keyword evidence="2" id="KW-1185">Reference proteome</keyword>
<proteinExistence type="predicted"/>
<organism evidence="1 2">
    <name type="scientific">Paenibacillus tundrae</name>
    <dbReference type="NCBI Taxonomy" id="528187"/>
    <lineage>
        <taxon>Bacteria</taxon>
        <taxon>Bacillati</taxon>
        <taxon>Bacillota</taxon>
        <taxon>Bacilli</taxon>
        <taxon>Bacillales</taxon>
        <taxon>Paenibacillaceae</taxon>
        <taxon>Paenibacillus</taxon>
    </lineage>
</organism>
<comment type="caution">
    <text evidence="1">The sequence shown here is derived from an EMBL/GenBank/DDBJ whole genome shotgun (WGS) entry which is preliminary data.</text>
</comment>
<gene>
    <name evidence="1" type="ORF">J2T19_005150</name>
</gene>
<dbReference type="EMBL" id="JAUSTI010000022">
    <property type="protein sequence ID" value="MDQ0173657.1"/>
    <property type="molecule type" value="Genomic_DNA"/>
</dbReference>
<dbReference type="Proteomes" id="UP001233836">
    <property type="component" value="Unassembled WGS sequence"/>
</dbReference>
<evidence type="ECO:0008006" key="3">
    <source>
        <dbReference type="Google" id="ProtNLM"/>
    </source>
</evidence>
<evidence type="ECO:0000313" key="2">
    <source>
        <dbReference type="Proteomes" id="UP001233836"/>
    </source>
</evidence>
<sequence>MMGIKYSNYANVVAYRDRRPMHTANQILTANKLTLVRGAITVGLAPKAHLNLSRELLEWKISTMLAFIDTNSIFTIKNVNDLEMSERVTVAYFIGMVFAQIHMQKMYNIRHLEHLKSPGIGFTSRSGDLKNPDLWGVDLRTRQSYLVEAKGSTLRSNYFDNTKIIKAESQLNAILQINYTVAGVTQTFNGANLKKLIIATHPDMNNEIIQHIIDPIEENQKLIKVQGNEMVYKHYLHLINFLTIENSNLVEISRIPNVKFRVINLKMFNCSIGLLEDIYQILKPKLVIETPREEDLIGINEDINSILNTYELDQNNEKYSIGIDGVIVLNNDYEVI</sequence>
<reference evidence="1 2" key="1">
    <citation type="submission" date="2023-07" db="EMBL/GenBank/DDBJ databases">
        <title>Sorghum-associated microbial communities from plants grown in Nebraska, USA.</title>
        <authorList>
            <person name="Schachtman D."/>
        </authorList>
    </citation>
    <scope>NUCLEOTIDE SEQUENCE [LARGE SCALE GENOMIC DNA]</scope>
    <source>
        <strain evidence="1 2">DS1314</strain>
    </source>
</reference>
<evidence type="ECO:0000313" key="1">
    <source>
        <dbReference type="EMBL" id="MDQ0173657.1"/>
    </source>
</evidence>